<comment type="function">
    <text evidence="2">Antitoxin component of a type II toxin-antitoxin (TA) system.</text>
</comment>
<name>A0A540VTU8_9GAMM</name>
<gene>
    <name evidence="3" type="ORF">FKY71_04775</name>
</gene>
<evidence type="ECO:0000256" key="2">
    <source>
        <dbReference type="RuleBase" id="RU362080"/>
    </source>
</evidence>
<dbReference type="EMBL" id="VIFK01000021">
    <property type="protein sequence ID" value="TQF00163.1"/>
    <property type="molecule type" value="Genomic_DNA"/>
</dbReference>
<dbReference type="InterPro" id="IPR036165">
    <property type="entry name" value="YefM-like_sf"/>
</dbReference>
<reference evidence="3 4" key="1">
    <citation type="submission" date="2019-06" db="EMBL/GenBank/DDBJ databases">
        <title>Metagenome assembled Genome of Spiribacter salinus SL48-SHIP from the microbial mat of Salt Lake 48 (Novosibirsk region, Russia).</title>
        <authorList>
            <person name="Shipova A."/>
            <person name="Rozanov A.S."/>
            <person name="Bryanskaya A.V."/>
            <person name="Peltek S.E."/>
        </authorList>
    </citation>
    <scope>NUCLEOTIDE SEQUENCE [LARGE SCALE GENOMIC DNA]</scope>
    <source>
        <strain evidence="3">SL48-SHIP-2</strain>
    </source>
</reference>
<evidence type="ECO:0000313" key="3">
    <source>
        <dbReference type="EMBL" id="TQF00163.1"/>
    </source>
</evidence>
<dbReference type="AlphaFoldDB" id="A0A540VTU8"/>
<comment type="caution">
    <text evidence="3">The sequence shown here is derived from an EMBL/GenBank/DDBJ whole genome shotgun (WGS) entry which is preliminary data.</text>
</comment>
<protein>
    <recommendedName>
        <fullName evidence="2">Antitoxin</fullName>
    </recommendedName>
</protein>
<dbReference type="Gene3D" id="3.40.1620.10">
    <property type="entry name" value="YefM-like domain"/>
    <property type="match status" value="1"/>
</dbReference>
<evidence type="ECO:0000256" key="1">
    <source>
        <dbReference type="ARBA" id="ARBA00009981"/>
    </source>
</evidence>
<comment type="similarity">
    <text evidence="1 2">Belongs to the phD/YefM antitoxin family.</text>
</comment>
<dbReference type="InterPro" id="IPR006442">
    <property type="entry name" value="Antitoxin_Phd/YefM"/>
</dbReference>
<dbReference type="Proteomes" id="UP000315400">
    <property type="component" value="Unassembled WGS sequence"/>
</dbReference>
<accession>A0A540VTU8</accession>
<dbReference type="SUPFAM" id="SSF143120">
    <property type="entry name" value="YefM-like"/>
    <property type="match status" value="1"/>
</dbReference>
<proteinExistence type="inferred from homology"/>
<sequence length="75" mass="8255">MQINIHEAKSQLSRLAERVHKGETIVIAKAGKPCMDLVPHRVSAVRRPGRFKGSIALASDFDETPEDVIQAFDGD</sequence>
<dbReference type="Pfam" id="PF02604">
    <property type="entry name" value="PhdYeFM_antitox"/>
    <property type="match status" value="1"/>
</dbReference>
<organism evidence="3 4">
    <name type="scientific">Spiribacter salinus</name>
    <dbReference type="NCBI Taxonomy" id="1335746"/>
    <lineage>
        <taxon>Bacteria</taxon>
        <taxon>Pseudomonadati</taxon>
        <taxon>Pseudomonadota</taxon>
        <taxon>Gammaproteobacteria</taxon>
        <taxon>Chromatiales</taxon>
        <taxon>Ectothiorhodospiraceae</taxon>
        <taxon>Spiribacter</taxon>
    </lineage>
</organism>
<evidence type="ECO:0000313" key="4">
    <source>
        <dbReference type="Proteomes" id="UP000315400"/>
    </source>
</evidence>